<accession>A0A7J7ERY4</accession>
<dbReference type="GO" id="GO:0070840">
    <property type="term" value="F:dynein complex binding"/>
    <property type="evidence" value="ECO:0007669"/>
    <property type="project" value="InterPro"/>
</dbReference>
<feature type="region of interest" description="Disordered" evidence="6">
    <location>
        <begin position="339"/>
        <end position="359"/>
    </location>
</feature>
<feature type="compositionally biased region" description="Acidic residues" evidence="6">
    <location>
        <begin position="412"/>
        <end position="421"/>
    </location>
</feature>
<comment type="subcellular location">
    <subcellularLocation>
        <location evidence="3">Dynein axonemal particle</location>
    </subcellularLocation>
</comment>
<feature type="region of interest" description="Disordered" evidence="6">
    <location>
        <begin position="232"/>
        <end position="265"/>
    </location>
</feature>
<organism evidence="7 8">
    <name type="scientific">Diceros bicornis minor</name>
    <name type="common">South-central black rhinoceros</name>
    <dbReference type="NCBI Taxonomy" id="77932"/>
    <lineage>
        <taxon>Eukaryota</taxon>
        <taxon>Metazoa</taxon>
        <taxon>Chordata</taxon>
        <taxon>Craniata</taxon>
        <taxon>Vertebrata</taxon>
        <taxon>Euteleostomi</taxon>
        <taxon>Mammalia</taxon>
        <taxon>Eutheria</taxon>
        <taxon>Laurasiatheria</taxon>
        <taxon>Perissodactyla</taxon>
        <taxon>Rhinocerotidae</taxon>
        <taxon>Diceros</taxon>
    </lineage>
</organism>
<dbReference type="PANTHER" id="PTHR35977:SF1">
    <property type="entry name" value="DYNEIN AXONEMAL ASSEMBLY FACTOR 8"/>
    <property type="match status" value="1"/>
</dbReference>
<dbReference type="GO" id="GO:0120293">
    <property type="term" value="C:dynein axonemal particle"/>
    <property type="evidence" value="ECO:0007669"/>
    <property type="project" value="UniProtKB-SubCell"/>
</dbReference>
<keyword evidence="8" id="KW-1185">Reference proteome</keyword>
<feature type="region of interest" description="Disordered" evidence="6">
    <location>
        <begin position="119"/>
        <end position="212"/>
    </location>
</feature>
<feature type="compositionally biased region" description="Polar residues" evidence="6">
    <location>
        <begin position="486"/>
        <end position="497"/>
    </location>
</feature>
<keyword evidence="1" id="KW-0963">Cytoplasm</keyword>
<dbReference type="PANTHER" id="PTHR35977">
    <property type="entry name" value="CHROMOSOME 16 OPEN READING FRAME 71"/>
    <property type="match status" value="1"/>
</dbReference>
<sequence length="527" mass="56419">MASHDKDTGPSLPSPWAAVLEAVREQLPSLDSDSSLSDCGEEELFIFQRNQAALIPDLSEELAEDPAGAWVTTADGSPPEVCGMQALGIHEARALWAAWGPVVPVEFAAEPWREWDARTKDSASLEGRGPGRSSESPGKSSSLLRMSEETPRWQEGELGGMAFNTKGSQSPAWGLQGEATLSPQEGDLKTQPPSTASRAREGSDSADGRALRRERRKMIKRDILHKVTWDARGPACSDQSQVKVTPCGAAASGPRPETPPEQPLEGLPLLSLQELEEWDLDHILQNLVGREDDWGDGPPGATWWATDRLQGRDQAVSSAQDRLMEQLALLCATQSRAAASAGKVPADTPQDTEQKAASRCASTELGFQAELGPTLARGMRLRNPAEPPTIFIDLRPKEPSDQESSESSSSSDSEEEGEEDTAALRDQQGPWGLRDCTGKSQLLQQLRAFRKGTTQPKLLASKGPSGQKAQAPEDSAGSGTGRKQHVTLQAERQSTQARPPGGSPRALGDPPGPGTARETLVPPLGQL</sequence>
<evidence type="ECO:0000256" key="6">
    <source>
        <dbReference type="SAM" id="MobiDB-lite"/>
    </source>
</evidence>
<comment type="function">
    <text evidence="2">In cyliated cells, dynein axonemal particle-specific protein required for deployment of ODA to the axoneme. Interacts with outer dynein arm (ODA) subunits.</text>
</comment>
<reference evidence="7 8" key="1">
    <citation type="journal article" date="2020" name="Mol. Biol. Evol.">
        <title>Interspecific Gene Flow and the Evolution of Specialization in Black and White Rhinoceros.</title>
        <authorList>
            <person name="Moodley Y."/>
            <person name="Westbury M.V."/>
            <person name="Russo I.M."/>
            <person name="Gopalakrishnan S."/>
            <person name="Rakotoarivelo A."/>
            <person name="Olsen R.A."/>
            <person name="Prost S."/>
            <person name="Tunstall T."/>
            <person name="Ryder O.A."/>
            <person name="Dalen L."/>
            <person name="Bruford M.W."/>
        </authorList>
    </citation>
    <scope>NUCLEOTIDE SEQUENCE [LARGE SCALE GENOMIC DNA]</scope>
    <source>
        <strain evidence="7">SBR-YM</strain>
        <tissue evidence="7">Skin</tissue>
    </source>
</reference>
<name>A0A7J7ERY4_DICBM</name>
<feature type="compositionally biased region" description="Basic and acidic residues" evidence="6">
    <location>
        <begin position="198"/>
        <end position="211"/>
    </location>
</feature>
<dbReference type="Proteomes" id="UP000551758">
    <property type="component" value="Unassembled WGS sequence"/>
</dbReference>
<evidence type="ECO:0000256" key="5">
    <source>
        <dbReference type="ARBA" id="ARBA00030565"/>
    </source>
</evidence>
<comment type="caution">
    <text evidence="7">The sequence shown here is derived from an EMBL/GenBank/DDBJ whole genome shotgun (WGS) entry which is preliminary data.</text>
</comment>
<evidence type="ECO:0000313" key="7">
    <source>
        <dbReference type="EMBL" id="KAF5918433.1"/>
    </source>
</evidence>
<gene>
    <name evidence="7" type="ORF">HPG69_011874</name>
</gene>
<proteinExistence type="predicted"/>
<feature type="compositionally biased region" description="Basic and acidic residues" evidence="6">
    <location>
        <begin position="146"/>
        <end position="155"/>
    </location>
</feature>
<dbReference type="Pfam" id="PF15773">
    <property type="entry name" value="DAAP1"/>
    <property type="match status" value="1"/>
</dbReference>
<evidence type="ECO:0000256" key="4">
    <source>
        <dbReference type="ARBA" id="ARBA00024428"/>
    </source>
</evidence>
<feature type="region of interest" description="Disordered" evidence="6">
    <location>
        <begin position="376"/>
        <end position="527"/>
    </location>
</feature>
<dbReference type="InterPro" id="IPR031531">
    <property type="entry name" value="DNAAF8"/>
</dbReference>
<dbReference type="EMBL" id="JACDTQ010002452">
    <property type="protein sequence ID" value="KAF5918433.1"/>
    <property type="molecule type" value="Genomic_DNA"/>
</dbReference>
<feature type="compositionally biased region" description="Low complexity" evidence="6">
    <location>
        <begin position="124"/>
        <end position="145"/>
    </location>
</feature>
<evidence type="ECO:0000256" key="2">
    <source>
        <dbReference type="ARBA" id="ARBA00024177"/>
    </source>
</evidence>
<evidence type="ECO:0000313" key="8">
    <source>
        <dbReference type="Proteomes" id="UP000551758"/>
    </source>
</evidence>
<protein>
    <recommendedName>
        <fullName evidence="4">Dynein axonemal assembly factor 8</fullName>
    </recommendedName>
    <alternativeName>
        <fullName evidence="5">Dynein axonemal-associated protein 1</fullName>
    </alternativeName>
</protein>
<dbReference type="AlphaFoldDB" id="A0A7J7ERY4"/>
<evidence type="ECO:0000256" key="1">
    <source>
        <dbReference type="ARBA" id="ARBA00022490"/>
    </source>
</evidence>
<evidence type="ECO:0000256" key="3">
    <source>
        <dbReference type="ARBA" id="ARBA00024190"/>
    </source>
</evidence>